<dbReference type="AlphaFoldDB" id="A0A6N4E9R8"/>
<keyword evidence="2" id="KW-0229">DNA integration</keyword>
<comment type="caution">
    <text evidence="9">The sequence shown here is derived from an EMBL/GenBank/DDBJ whole genome shotgun (WGS) entry which is preliminary data.</text>
</comment>
<dbReference type="PANTHER" id="PTHR30349">
    <property type="entry name" value="PHAGE INTEGRASE-RELATED"/>
    <property type="match status" value="1"/>
</dbReference>
<dbReference type="Gene3D" id="1.10.443.10">
    <property type="entry name" value="Intergrase catalytic core"/>
    <property type="match status" value="1"/>
</dbReference>
<dbReference type="PROSITE" id="PS51900">
    <property type="entry name" value="CB"/>
    <property type="match status" value="1"/>
</dbReference>
<dbReference type="PROSITE" id="PS51898">
    <property type="entry name" value="TYR_RECOMBINASE"/>
    <property type="match status" value="1"/>
</dbReference>
<evidence type="ECO:0000313" key="9">
    <source>
        <dbReference type="EMBL" id="PUE05716.1"/>
    </source>
</evidence>
<dbReference type="EMBL" id="PQCO01000042">
    <property type="protein sequence ID" value="PUE05716.1"/>
    <property type="molecule type" value="Genomic_DNA"/>
</dbReference>
<dbReference type="Pfam" id="PF00589">
    <property type="entry name" value="Phage_integrase"/>
    <property type="match status" value="1"/>
</dbReference>
<evidence type="ECO:0000259" key="7">
    <source>
        <dbReference type="PROSITE" id="PS51898"/>
    </source>
</evidence>
<dbReference type="GO" id="GO:0003677">
    <property type="term" value="F:DNA binding"/>
    <property type="evidence" value="ECO:0007669"/>
    <property type="project" value="UniProtKB-UniRule"/>
</dbReference>
<evidence type="ECO:0000259" key="8">
    <source>
        <dbReference type="PROSITE" id="PS51900"/>
    </source>
</evidence>
<dbReference type="InterPro" id="IPR013762">
    <property type="entry name" value="Integrase-like_cat_sf"/>
</dbReference>
<evidence type="ECO:0000256" key="4">
    <source>
        <dbReference type="ARBA" id="ARBA00023172"/>
    </source>
</evidence>
<keyword evidence="3 5" id="KW-0238">DNA-binding</keyword>
<dbReference type="Proteomes" id="UP000250928">
    <property type="component" value="Unassembled WGS sequence"/>
</dbReference>
<proteinExistence type="predicted"/>
<feature type="domain" description="Tyr recombinase" evidence="7">
    <location>
        <begin position="134"/>
        <end position="318"/>
    </location>
</feature>
<accession>A0A6N4E9R8</accession>
<dbReference type="GO" id="GO:0006310">
    <property type="term" value="P:DNA recombination"/>
    <property type="evidence" value="ECO:0007669"/>
    <property type="project" value="UniProtKB-KW"/>
</dbReference>
<reference evidence="9 10" key="1">
    <citation type="submission" date="2018-01" db="EMBL/GenBank/DDBJ databases">
        <title>Novel co-symbiosis in the lucinid bivalve Phacoides pectinatus.</title>
        <authorList>
            <person name="Lim S.J."/>
            <person name="Davis B.G."/>
            <person name="Gill D.E."/>
            <person name="Engel A.S."/>
            <person name="Anderson L.C."/>
            <person name="Campbell B.J."/>
        </authorList>
    </citation>
    <scope>NUCLEOTIDE SEQUENCE [LARGE SCALE GENOMIC DNA]</scope>
    <source>
        <strain evidence="9">N3_P5</strain>
    </source>
</reference>
<sequence length="372" mass="42850">MARKKRQAASPKPDPYPIDHNGITPYLNRFLEWSAAVGLSPRTVDIRQRMLKRFIHWCDERGLDRPQDITRPILERYRRYLYHYRKSNGEPISFATQQQRLVPIKAFFKWLTKESHILYNPASEMELPRVHRRLPKHVLTHEEVERIVNQTMLHGDLGIRDRAIIETLYSTGIRRMELVNLKLYDVDTRNGTLMVREGKGKKDRMVPLGQRACTWIGKYTDEIRPGLVVEPDDGTLFLHEYGEAFHKNRLSDLVKKYIEQAGIDKPGACHIFRHTMATLMLDNGADIRHIQAMLGHSQLSTTEIYTQVSIRKLKEIHALTHPADAGQDAPMSRAQGCAGATRPRQQRAEETGEADEDELFTALAAEADNEQE</sequence>
<dbReference type="Gene3D" id="1.10.150.130">
    <property type="match status" value="1"/>
</dbReference>
<feature type="domain" description="Core-binding (CB)" evidence="8">
    <location>
        <begin position="21"/>
        <end position="112"/>
    </location>
</feature>
<dbReference type="GO" id="GO:0015074">
    <property type="term" value="P:DNA integration"/>
    <property type="evidence" value="ECO:0007669"/>
    <property type="project" value="UniProtKB-KW"/>
</dbReference>
<gene>
    <name evidence="9" type="ORF">C3L24_00500</name>
</gene>
<evidence type="ECO:0000256" key="2">
    <source>
        <dbReference type="ARBA" id="ARBA00022908"/>
    </source>
</evidence>
<dbReference type="NCBIfam" id="NF002331">
    <property type="entry name" value="PRK01287.1"/>
    <property type="match status" value="1"/>
</dbReference>
<dbReference type="PANTHER" id="PTHR30349:SF81">
    <property type="entry name" value="TYROSINE RECOMBINASE XERC"/>
    <property type="match status" value="1"/>
</dbReference>
<dbReference type="InterPro" id="IPR011010">
    <property type="entry name" value="DNA_brk_join_enz"/>
</dbReference>
<feature type="region of interest" description="Disordered" evidence="6">
    <location>
        <begin position="322"/>
        <end position="357"/>
    </location>
</feature>
<dbReference type="GO" id="GO:0007059">
    <property type="term" value="P:chromosome segregation"/>
    <property type="evidence" value="ECO:0007669"/>
    <property type="project" value="UniProtKB-KW"/>
</dbReference>
<organism evidence="9 10">
    <name type="scientific">Candidatus Sedimenticola endophacoides</name>
    <dbReference type="NCBI Taxonomy" id="2548426"/>
    <lineage>
        <taxon>Bacteria</taxon>
        <taxon>Pseudomonadati</taxon>
        <taxon>Pseudomonadota</taxon>
        <taxon>Gammaproteobacteria</taxon>
        <taxon>Chromatiales</taxon>
        <taxon>Sedimenticolaceae</taxon>
        <taxon>Sedimenticola</taxon>
    </lineage>
</organism>
<evidence type="ECO:0000256" key="3">
    <source>
        <dbReference type="ARBA" id="ARBA00023125"/>
    </source>
</evidence>
<dbReference type="InterPro" id="IPR002104">
    <property type="entry name" value="Integrase_catalytic"/>
</dbReference>
<evidence type="ECO:0000256" key="6">
    <source>
        <dbReference type="SAM" id="MobiDB-lite"/>
    </source>
</evidence>
<evidence type="ECO:0000313" key="10">
    <source>
        <dbReference type="Proteomes" id="UP000250928"/>
    </source>
</evidence>
<name>A0A6N4E9R8_9GAMM</name>
<evidence type="ECO:0000256" key="1">
    <source>
        <dbReference type="ARBA" id="ARBA00022829"/>
    </source>
</evidence>
<dbReference type="InterPro" id="IPR010998">
    <property type="entry name" value="Integrase_recombinase_N"/>
</dbReference>
<keyword evidence="1" id="KW-0159">Chromosome partition</keyword>
<evidence type="ECO:0000256" key="5">
    <source>
        <dbReference type="PROSITE-ProRule" id="PRU01248"/>
    </source>
</evidence>
<protein>
    <submittedName>
        <fullName evidence="9">Recombinase XerD</fullName>
    </submittedName>
</protein>
<dbReference type="InterPro" id="IPR044068">
    <property type="entry name" value="CB"/>
</dbReference>
<dbReference type="SUPFAM" id="SSF56349">
    <property type="entry name" value="DNA breaking-rejoining enzymes"/>
    <property type="match status" value="1"/>
</dbReference>
<keyword evidence="4" id="KW-0233">DNA recombination</keyword>
<dbReference type="InterPro" id="IPR050090">
    <property type="entry name" value="Tyrosine_recombinase_XerCD"/>
</dbReference>